<feature type="non-terminal residue" evidence="2">
    <location>
        <position position="1"/>
    </location>
</feature>
<evidence type="ECO:0000259" key="1">
    <source>
        <dbReference type="Pfam" id="PF10551"/>
    </source>
</evidence>
<dbReference type="OrthoDB" id="6500349at2759"/>
<sequence>GRKFLPKLWVLMTHKNMESYERLFEEIRDYAEELEVLLNVQVIITDFEQAVIRVIREQFPQARHKGCNFHLGQIIWRRIQGEGLAKFYGENEEGSLLLRHLGALAFLKDEEIEEAYNGLESRFRSEFGGVLVKLWEWFGENYVKGRVRSRSGNISPPLFPPSFWSIYDCLDHQLPRTQNALEGWHRRWNELLGVSHVGVIRFVKALREEQKYCSRVSRDCENGEILA</sequence>
<accession>A0A443Q5V9</accession>
<evidence type="ECO:0000313" key="3">
    <source>
        <dbReference type="Proteomes" id="UP000285301"/>
    </source>
</evidence>
<dbReference type="Pfam" id="PF10551">
    <property type="entry name" value="MULE"/>
    <property type="match status" value="1"/>
</dbReference>
<name>A0A443Q5V9_9ACAR</name>
<feature type="domain" description="MULE transposase" evidence="1">
    <location>
        <begin position="8"/>
        <end position="71"/>
    </location>
</feature>
<comment type="caution">
    <text evidence="2">The sequence shown here is derived from an EMBL/GenBank/DDBJ whole genome shotgun (WGS) entry which is preliminary data.</text>
</comment>
<dbReference type="InterPro" id="IPR018289">
    <property type="entry name" value="MULE_transposase_dom"/>
</dbReference>
<dbReference type="Proteomes" id="UP000285301">
    <property type="component" value="Unassembled WGS sequence"/>
</dbReference>
<dbReference type="EMBL" id="NCKU01022231">
    <property type="protein sequence ID" value="RWR98413.1"/>
    <property type="molecule type" value="Genomic_DNA"/>
</dbReference>
<dbReference type="STRING" id="1965070.A0A443Q5V9"/>
<gene>
    <name evidence="2" type="ORF">B4U79_04232</name>
</gene>
<evidence type="ECO:0000313" key="2">
    <source>
        <dbReference type="EMBL" id="RWR98413.1"/>
    </source>
</evidence>
<organism evidence="2 3">
    <name type="scientific">Dinothrombium tinctorium</name>
    <dbReference type="NCBI Taxonomy" id="1965070"/>
    <lineage>
        <taxon>Eukaryota</taxon>
        <taxon>Metazoa</taxon>
        <taxon>Ecdysozoa</taxon>
        <taxon>Arthropoda</taxon>
        <taxon>Chelicerata</taxon>
        <taxon>Arachnida</taxon>
        <taxon>Acari</taxon>
        <taxon>Acariformes</taxon>
        <taxon>Trombidiformes</taxon>
        <taxon>Prostigmata</taxon>
        <taxon>Anystina</taxon>
        <taxon>Parasitengona</taxon>
        <taxon>Trombidioidea</taxon>
        <taxon>Trombidiidae</taxon>
        <taxon>Dinothrombium</taxon>
    </lineage>
</organism>
<proteinExistence type="predicted"/>
<dbReference type="AlphaFoldDB" id="A0A443Q5V9"/>
<keyword evidence="3" id="KW-1185">Reference proteome</keyword>
<reference evidence="2 3" key="1">
    <citation type="journal article" date="2018" name="Gigascience">
        <title>Genomes of trombidid mites reveal novel predicted allergens and laterally-transferred genes associated with secondary metabolism.</title>
        <authorList>
            <person name="Dong X."/>
            <person name="Chaisiri K."/>
            <person name="Xia D."/>
            <person name="Armstrong S.D."/>
            <person name="Fang Y."/>
            <person name="Donnelly M.J."/>
            <person name="Kadowaki T."/>
            <person name="McGarry J.W."/>
            <person name="Darby A.C."/>
            <person name="Makepeace B.L."/>
        </authorList>
    </citation>
    <scope>NUCLEOTIDE SEQUENCE [LARGE SCALE GENOMIC DNA]</scope>
    <source>
        <strain evidence="2">UoL-WK</strain>
    </source>
</reference>
<feature type="non-terminal residue" evidence="2">
    <location>
        <position position="227"/>
    </location>
</feature>
<protein>
    <recommendedName>
        <fullName evidence="1">MULE transposase domain-containing protein</fullName>
    </recommendedName>
</protein>